<comment type="catalytic activity">
    <reaction evidence="10">
        <text>a 5,6-dihydrouridine in tRNA + NADP(+) = a uridine in tRNA + NADPH + H(+)</text>
        <dbReference type="Rhea" id="RHEA:23624"/>
        <dbReference type="Rhea" id="RHEA-COMP:13339"/>
        <dbReference type="Rhea" id="RHEA-COMP:13887"/>
        <dbReference type="ChEBI" id="CHEBI:15378"/>
        <dbReference type="ChEBI" id="CHEBI:57783"/>
        <dbReference type="ChEBI" id="CHEBI:58349"/>
        <dbReference type="ChEBI" id="CHEBI:65315"/>
        <dbReference type="ChEBI" id="CHEBI:74443"/>
    </reaction>
</comment>
<keyword evidence="9 12" id="KW-0560">Oxidoreductase</keyword>
<dbReference type="InterPro" id="IPR001269">
    <property type="entry name" value="DUS_fam"/>
</dbReference>
<comment type="similarity">
    <text evidence="12">Belongs to the dus family.</text>
</comment>
<keyword evidence="17" id="KW-1185">Reference proteome</keyword>
<dbReference type="AlphaFoldDB" id="A0A0E4GCC1"/>
<gene>
    <name evidence="16" type="ORF">493</name>
</gene>
<keyword evidence="5 12" id="KW-0288">FMN</keyword>
<dbReference type="SUPFAM" id="SSF51395">
    <property type="entry name" value="FMN-linked oxidoreductases"/>
    <property type="match status" value="1"/>
</dbReference>
<evidence type="ECO:0000256" key="2">
    <source>
        <dbReference type="ARBA" id="ARBA00002790"/>
    </source>
</evidence>
<dbReference type="RefSeq" id="WP_046495388.1">
    <property type="nucleotide sequence ID" value="NZ_CGIH01000005.1"/>
</dbReference>
<dbReference type="GO" id="GO:0000049">
    <property type="term" value="F:tRNA binding"/>
    <property type="evidence" value="ECO:0007669"/>
    <property type="project" value="UniProtKB-KW"/>
</dbReference>
<evidence type="ECO:0000259" key="15">
    <source>
        <dbReference type="Pfam" id="PF01207"/>
    </source>
</evidence>
<dbReference type="PANTHER" id="PTHR45846:SF1">
    <property type="entry name" value="TRNA-DIHYDROURIDINE(47) SYNTHASE [NAD(P)(+)]-LIKE"/>
    <property type="match status" value="1"/>
</dbReference>
<sequence length="336" mass="37062">MFRIGGVEIENRVVAAPLAGVTDRAYRLILKSMGCGLVFTEMISDMGLVHNGTKTQTIADTSGEKRPVAVQIFGSQAKTMAQAAQIVTAMGADIVDINMGCPTPKIVKNGEGAALMLDLKRSREIIRAVVEAVQVPVTVKMRTGWDEDNITCLKLAEIATEEGVSAITLHPRTRMQFFSGQADWNMIRELKKRAAVPVIGSGDIWKAEDAVRMLAETGCDAVMIGRALMGNPFLIREAVELVENNRIIDPPGWEEKFALIHHHLDLAIKYKGERIAVREMRKHVAWYIKGMRAAARLRESVNKACTREEMLAVLYVLSVASGNGIMPEDTYSWRNA</sequence>
<feature type="binding site" evidence="14">
    <location>
        <position position="170"/>
    </location>
    <ligand>
        <name>FMN</name>
        <dbReference type="ChEBI" id="CHEBI:58210"/>
    </ligand>
</feature>
<dbReference type="InterPro" id="IPR013785">
    <property type="entry name" value="Aldolase_TIM"/>
</dbReference>
<accession>A0A0E4GCC1</accession>
<feature type="domain" description="DUS-like FMN-binding" evidence="15">
    <location>
        <begin position="15"/>
        <end position="313"/>
    </location>
</feature>
<keyword evidence="7" id="KW-0521">NADP</keyword>
<dbReference type="Gene3D" id="1.10.1200.80">
    <property type="entry name" value="Putative flavin oxidoreducatase, domain 2"/>
    <property type="match status" value="1"/>
</dbReference>
<keyword evidence="3" id="KW-0820">tRNA-binding</keyword>
<organism evidence="16 17">
    <name type="scientific">Syntrophomonas zehnderi OL-4</name>
    <dbReference type="NCBI Taxonomy" id="690567"/>
    <lineage>
        <taxon>Bacteria</taxon>
        <taxon>Bacillati</taxon>
        <taxon>Bacillota</taxon>
        <taxon>Clostridia</taxon>
        <taxon>Eubacteriales</taxon>
        <taxon>Syntrophomonadaceae</taxon>
        <taxon>Syntrophomonas</taxon>
    </lineage>
</organism>
<evidence type="ECO:0000313" key="17">
    <source>
        <dbReference type="Proteomes" id="UP000045545"/>
    </source>
</evidence>
<comment type="function">
    <text evidence="2 12">Catalyzes the synthesis of 5,6-dihydrouridine (D), a modified base found in the D-loop of most tRNAs, via the reduction of the C5-C6 double bond in target uridines.</text>
</comment>
<feature type="active site" description="Proton donor" evidence="13">
    <location>
        <position position="101"/>
    </location>
</feature>
<dbReference type="GO" id="GO:0017150">
    <property type="term" value="F:tRNA dihydrouridine synthase activity"/>
    <property type="evidence" value="ECO:0007669"/>
    <property type="project" value="InterPro"/>
</dbReference>
<proteinExistence type="inferred from homology"/>
<evidence type="ECO:0000256" key="9">
    <source>
        <dbReference type="ARBA" id="ARBA00023002"/>
    </source>
</evidence>
<feature type="binding site" evidence="14">
    <location>
        <begin position="225"/>
        <end position="226"/>
    </location>
    <ligand>
        <name>FMN</name>
        <dbReference type="ChEBI" id="CHEBI:58210"/>
    </ligand>
</feature>
<evidence type="ECO:0000256" key="4">
    <source>
        <dbReference type="ARBA" id="ARBA00022630"/>
    </source>
</evidence>
<dbReference type="Proteomes" id="UP000045545">
    <property type="component" value="Unassembled WGS sequence"/>
</dbReference>
<protein>
    <recommendedName>
        <fullName evidence="12">tRNA-dihydrouridine synthase</fullName>
        <ecNumber evidence="12">1.3.1.-</ecNumber>
    </recommendedName>
</protein>
<evidence type="ECO:0000256" key="7">
    <source>
        <dbReference type="ARBA" id="ARBA00022857"/>
    </source>
</evidence>
<dbReference type="PROSITE" id="PS01136">
    <property type="entry name" value="UPF0034"/>
    <property type="match status" value="1"/>
</dbReference>
<comment type="catalytic activity">
    <reaction evidence="11">
        <text>a 5,6-dihydrouridine in tRNA + NAD(+) = a uridine in tRNA + NADH + H(+)</text>
        <dbReference type="Rhea" id="RHEA:54452"/>
        <dbReference type="Rhea" id="RHEA-COMP:13339"/>
        <dbReference type="Rhea" id="RHEA-COMP:13887"/>
        <dbReference type="ChEBI" id="CHEBI:15378"/>
        <dbReference type="ChEBI" id="CHEBI:57540"/>
        <dbReference type="ChEBI" id="CHEBI:57945"/>
        <dbReference type="ChEBI" id="CHEBI:65315"/>
        <dbReference type="ChEBI" id="CHEBI:74443"/>
    </reaction>
</comment>
<dbReference type="OrthoDB" id="9764501at2"/>
<dbReference type="EMBL" id="CGIH01000005">
    <property type="protein sequence ID" value="CFX11191.1"/>
    <property type="molecule type" value="Genomic_DNA"/>
</dbReference>
<dbReference type="EC" id="1.3.1.-" evidence="12"/>
<evidence type="ECO:0000256" key="13">
    <source>
        <dbReference type="PIRSR" id="PIRSR006621-1"/>
    </source>
</evidence>
<dbReference type="Gene3D" id="3.20.20.70">
    <property type="entry name" value="Aldolase class I"/>
    <property type="match status" value="1"/>
</dbReference>
<evidence type="ECO:0000256" key="3">
    <source>
        <dbReference type="ARBA" id="ARBA00022555"/>
    </source>
</evidence>
<evidence type="ECO:0000256" key="10">
    <source>
        <dbReference type="ARBA" id="ARBA00048205"/>
    </source>
</evidence>
<name>A0A0E4GCC1_9FIRM</name>
<evidence type="ECO:0000256" key="12">
    <source>
        <dbReference type="PIRNR" id="PIRNR006621"/>
    </source>
</evidence>
<evidence type="ECO:0000256" key="14">
    <source>
        <dbReference type="PIRSR" id="PIRSR006621-2"/>
    </source>
</evidence>
<dbReference type="STRING" id="690567.493"/>
<keyword evidence="4 12" id="KW-0285">Flavoprotein</keyword>
<evidence type="ECO:0000256" key="8">
    <source>
        <dbReference type="ARBA" id="ARBA00022884"/>
    </source>
</evidence>
<dbReference type="InterPro" id="IPR004652">
    <property type="entry name" value="DusB-like"/>
</dbReference>
<comment type="cofactor">
    <cofactor evidence="1 12 14">
        <name>FMN</name>
        <dbReference type="ChEBI" id="CHEBI:58210"/>
    </cofactor>
</comment>
<feature type="binding site" evidence="14">
    <location>
        <position position="71"/>
    </location>
    <ligand>
        <name>FMN</name>
        <dbReference type="ChEBI" id="CHEBI:58210"/>
    </ligand>
</feature>
<dbReference type="Pfam" id="PF01207">
    <property type="entry name" value="Dus"/>
    <property type="match status" value="1"/>
</dbReference>
<feature type="binding site" evidence="14">
    <location>
        <position position="140"/>
    </location>
    <ligand>
        <name>FMN</name>
        <dbReference type="ChEBI" id="CHEBI:58210"/>
    </ligand>
</feature>
<reference evidence="16 17" key="1">
    <citation type="submission" date="2015-03" db="EMBL/GenBank/DDBJ databases">
        <authorList>
            <person name="Murphy D."/>
        </authorList>
    </citation>
    <scope>NUCLEOTIDE SEQUENCE [LARGE SCALE GENOMIC DNA]</scope>
    <source>
        <strain evidence="16 17">OL-4</strain>
    </source>
</reference>
<dbReference type="InterPro" id="IPR018517">
    <property type="entry name" value="tRNA_hU_synthase_CS"/>
</dbReference>
<evidence type="ECO:0000256" key="5">
    <source>
        <dbReference type="ARBA" id="ARBA00022643"/>
    </source>
</evidence>
<evidence type="ECO:0000256" key="11">
    <source>
        <dbReference type="ARBA" id="ARBA00048802"/>
    </source>
</evidence>
<dbReference type="GO" id="GO:0050660">
    <property type="term" value="F:flavin adenine dinucleotide binding"/>
    <property type="evidence" value="ECO:0007669"/>
    <property type="project" value="InterPro"/>
</dbReference>
<dbReference type="PIRSF" id="PIRSF006621">
    <property type="entry name" value="Dus"/>
    <property type="match status" value="1"/>
</dbReference>
<dbReference type="CDD" id="cd02801">
    <property type="entry name" value="DUS_like_FMN"/>
    <property type="match status" value="1"/>
</dbReference>
<evidence type="ECO:0000256" key="1">
    <source>
        <dbReference type="ARBA" id="ARBA00001917"/>
    </source>
</evidence>
<dbReference type="InterPro" id="IPR035587">
    <property type="entry name" value="DUS-like_FMN-bd"/>
</dbReference>
<dbReference type="NCBIfam" id="TIGR00737">
    <property type="entry name" value="nifR3_yhdG"/>
    <property type="match status" value="1"/>
</dbReference>
<evidence type="ECO:0000256" key="6">
    <source>
        <dbReference type="ARBA" id="ARBA00022694"/>
    </source>
</evidence>
<dbReference type="PANTHER" id="PTHR45846">
    <property type="entry name" value="TRNA-DIHYDROURIDINE(47) SYNTHASE [NAD(P)(+)]-LIKE"/>
    <property type="match status" value="1"/>
</dbReference>
<keyword evidence="8" id="KW-0694">RNA-binding</keyword>
<dbReference type="InterPro" id="IPR024036">
    <property type="entry name" value="tRNA-dHydroUridine_Synthase_C"/>
</dbReference>
<evidence type="ECO:0000313" key="16">
    <source>
        <dbReference type="EMBL" id="CFX11191.1"/>
    </source>
</evidence>
<keyword evidence="14" id="KW-0547">Nucleotide-binding</keyword>
<keyword evidence="6 12" id="KW-0819">tRNA processing</keyword>